<dbReference type="InterPro" id="IPR057207">
    <property type="entry name" value="FBXL15_LRR"/>
</dbReference>
<evidence type="ECO:0000313" key="2">
    <source>
        <dbReference type="EMBL" id="KAJ7950063.1"/>
    </source>
</evidence>
<dbReference type="SMART" id="SM00367">
    <property type="entry name" value="LRR_CC"/>
    <property type="match status" value="17"/>
</dbReference>
<dbReference type="AlphaFoldDB" id="A0AAD7L2J7"/>
<feature type="domain" description="F-box/LRR-repeat protein 15-like leucin rich repeat" evidence="1">
    <location>
        <begin position="341"/>
        <end position="480"/>
    </location>
</feature>
<dbReference type="Gene3D" id="3.80.10.10">
    <property type="entry name" value="Ribonuclease Inhibitor"/>
    <property type="match status" value="5"/>
</dbReference>
<dbReference type="InterPro" id="IPR032675">
    <property type="entry name" value="LRR_dom_sf"/>
</dbReference>
<dbReference type="InterPro" id="IPR006553">
    <property type="entry name" value="Leu-rich_rpt_Cys-con_subtyp"/>
</dbReference>
<dbReference type="EMBL" id="JARAOO010000011">
    <property type="protein sequence ID" value="KAJ7950063.1"/>
    <property type="molecule type" value="Genomic_DNA"/>
</dbReference>
<evidence type="ECO:0000259" key="1">
    <source>
        <dbReference type="Pfam" id="PF25372"/>
    </source>
</evidence>
<dbReference type="GO" id="GO:0031146">
    <property type="term" value="P:SCF-dependent proteasomal ubiquitin-dependent protein catabolic process"/>
    <property type="evidence" value="ECO:0007669"/>
    <property type="project" value="TreeGrafter"/>
</dbReference>
<keyword evidence="3" id="KW-1185">Reference proteome</keyword>
<name>A0AAD7L2J7_QUISA</name>
<feature type="domain" description="F-box/LRR-repeat protein 15-like leucin rich repeat" evidence="1">
    <location>
        <begin position="123"/>
        <end position="274"/>
    </location>
</feature>
<comment type="caution">
    <text evidence="2">The sequence shown here is derived from an EMBL/GenBank/DDBJ whole genome shotgun (WGS) entry which is preliminary data.</text>
</comment>
<dbReference type="Proteomes" id="UP001163823">
    <property type="component" value="Chromosome 11"/>
</dbReference>
<proteinExistence type="predicted"/>
<dbReference type="Pfam" id="PF25372">
    <property type="entry name" value="DUF7885"/>
    <property type="match status" value="3"/>
</dbReference>
<evidence type="ECO:0000313" key="3">
    <source>
        <dbReference type="Proteomes" id="UP001163823"/>
    </source>
</evidence>
<reference evidence="2" key="1">
    <citation type="journal article" date="2023" name="Science">
        <title>Elucidation of the pathway for biosynthesis of saponin adjuvants from the soapbark tree.</title>
        <authorList>
            <person name="Reed J."/>
            <person name="Orme A."/>
            <person name="El-Demerdash A."/>
            <person name="Owen C."/>
            <person name="Martin L.B.B."/>
            <person name="Misra R.C."/>
            <person name="Kikuchi S."/>
            <person name="Rejzek M."/>
            <person name="Martin A.C."/>
            <person name="Harkess A."/>
            <person name="Leebens-Mack J."/>
            <person name="Louveau T."/>
            <person name="Stephenson M.J."/>
            <person name="Osbourn A."/>
        </authorList>
    </citation>
    <scope>NUCLEOTIDE SEQUENCE</scope>
    <source>
        <strain evidence="2">S10</strain>
    </source>
</reference>
<dbReference type="KEGG" id="qsa:O6P43_026302"/>
<dbReference type="FunFam" id="3.80.10.10:FF:000276">
    <property type="entry name" value="F-box/LRR-repeat protein 3"/>
    <property type="match status" value="1"/>
</dbReference>
<protein>
    <submittedName>
        <fullName evidence="2">F-box/LRR-repeat protein 3</fullName>
    </submittedName>
</protein>
<dbReference type="PANTHER" id="PTHR13318">
    <property type="entry name" value="PARTNER OF PAIRED, ISOFORM B-RELATED"/>
    <property type="match status" value="1"/>
</dbReference>
<dbReference type="SUPFAM" id="SSF52047">
    <property type="entry name" value="RNI-like"/>
    <property type="match status" value="2"/>
</dbReference>
<organism evidence="2 3">
    <name type="scientific">Quillaja saponaria</name>
    <name type="common">Soap bark tree</name>
    <dbReference type="NCBI Taxonomy" id="32244"/>
    <lineage>
        <taxon>Eukaryota</taxon>
        <taxon>Viridiplantae</taxon>
        <taxon>Streptophyta</taxon>
        <taxon>Embryophyta</taxon>
        <taxon>Tracheophyta</taxon>
        <taxon>Spermatophyta</taxon>
        <taxon>Magnoliopsida</taxon>
        <taxon>eudicotyledons</taxon>
        <taxon>Gunneridae</taxon>
        <taxon>Pentapetalae</taxon>
        <taxon>rosids</taxon>
        <taxon>fabids</taxon>
        <taxon>Fabales</taxon>
        <taxon>Quillajaceae</taxon>
        <taxon>Quillaja</taxon>
    </lineage>
</organism>
<feature type="domain" description="F-box/LRR-repeat protein 15-like leucin rich repeat" evidence="1">
    <location>
        <begin position="532"/>
        <end position="610"/>
    </location>
</feature>
<accession>A0AAD7L2J7</accession>
<dbReference type="GO" id="GO:0019005">
    <property type="term" value="C:SCF ubiquitin ligase complex"/>
    <property type="evidence" value="ECO:0007669"/>
    <property type="project" value="TreeGrafter"/>
</dbReference>
<gene>
    <name evidence="2" type="ORF">O6P43_026302</name>
</gene>
<sequence length="664" mass="72538">MKKQKGSQTFGPFDVLSEDLVFTILDLLNLNPLDKKSFSLVCKAFYAIEAKHRKTLKPLRSEHLPTVLKRYPFVNHLDLSLCPRVTDDSLNVIANACKSTLCGIDLSRSKSFSGTGLLSLAINCNNLVELDLSNATELKDTAIASVAQAKNLESLRLGRCKLITDMGIGCIAVGCRKLRLISLKWCVGVSDLGVDLIAIKCKEIRSLDLSYLPITEKCLPSILKLQYLEDLVLEGCFGIDDDSLGILKHGCKTLKKLDVSGCQNITHTGLSLLTSESGCLQQLTLSHGCPVTLSLADSLNKLSMLQSIILDGCLVTSAGLKAIGNRCMSLRELSLSKCLGVTDEGLSSLVSKQKDLRKLDITCCRKITDVSISNITNLCTSLTSLRMESCILVHRKSFVLIGQRCHSLEELDLTDNEIGNEGLKFISRCSKLSSLKIGICMNVTDMGLSHVGMSCSKLVELDLYRCTGVTDLGISAIACGCPGLTMINMAYCTDITNDSLISLSKCLKLNTLEIRGCPLVTSLGLAAIAMGCKLLRWLDIKKCHNIDDTGMISLAKYSQNLRQINLSYSSVTDVGLLSLASISCLQILTILHLKGLTPRGLATALLACGGLIKVKMHASFRALLPERLFKHLEARGCVFQWRDKMFQAELDPKCWKLQLEDMVQ</sequence>
<dbReference type="PANTHER" id="PTHR13318:SF105">
    <property type="entry name" value="F-BOX_LRR-REPEAT PROTEIN 3"/>
    <property type="match status" value="1"/>
</dbReference>